<dbReference type="GO" id="GO:0008757">
    <property type="term" value="F:S-adenosylmethionine-dependent methyltransferase activity"/>
    <property type="evidence" value="ECO:0007669"/>
    <property type="project" value="InterPro"/>
</dbReference>
<dbReference type="GO" id="GO:0032259">
    <property type="term" value="P:methylation"/>
    <property type="evidence" value="ECO:0007669"/>
    <property type="project" value="UniProtKB-KW"/>
</dbReference>
<evidence type="ECO:0000256" key="2">
    <source>
        <dbReference type="ARBA" id="ARBA00022603"/>
    </source>
</evidence>
<dbReference type="InterPro" id="IPR029063">
    <property type="entry name" value="SAM-dependent_MTases_sf"/>
</dbReference>
<evidence type="ECO:0000313" key="5">
    <source>
        <dbReference type="EMBL" id="TWT39236.1"/>
    </source>
</evidence>
<dbReference type="SUPFAM" id="SSF53335">
    <property type="entry name" value="S-adenosyl-L-methionine-dependent methyltransferases"/>
    <property type="match status" value="1"/>
</dbReference>
<evidence type="ECO:0000256" key="3">
    <source>
        <dbReference type="ARBA" id="ARBA00022679"/>
    </source>
</evidence>
<dbReference type="InterPro" id="IPR051052">
    <property type="entry name" value="Diverse_substrate_MTase"/>
</dbReference>
<accession>A0A5C5VKW7</accession>
<evidence type="ECO:0000313" key="6">
    <source>
        <dbReference type="Proteomes" id="UP000318878"/>
    </source>
</evidence>
<proteinExistence type="inferred from homology"/>
<organism evidence="5 6">
    <name type="scientific">Blastopirellula retiformator</name>
    <dbReference type="NCBI Taxonomy" id="2527970"/>
    <lineage>
        <taxon>Bacteria</taxon>
        <taxon>Pseudomonadati</taxon>
        <taxon>Planctomycetota</taxon>
        <taxon>Planctomycetia</taxon>
        <taxon>Pirellulales</taxon>
        <taxon>Pirellulaceae</taxon>
        <taxon>Blastopirellula</taxon>
    </lineage>
</organism>
<dbReference type="CDD" id="cd02440">
    <property type="entry name" value="AdoMet_MTases"/>
    <property type="match status" value="1"/>
</dbReference>
<comment type="caution">
    <text evidence="5">The sequence shown here is derived from an EMBL/GenBank/DDBJ whole genome shotgun (WGS) entry which is preliminary data.</text>
</comment>
<dbReference type="PANTHER" id="PTHR44942:SF4">
    <property type="entry name" value="METHYLTRANSFERASE TYPE 11 DOMAIN-CONTAINING PROTEIN"/>
    <property type="match status" value="1"/>
</dbReference>
<dbReference type="EMBL" id="SJPF01000001">
    <property type="protein sequence ID" value="TWT39236.1"/>
    <property type="molecule type" value="Genomic_DNA"/>
</dbReference>
<keyword evidence="2" id="KW-0489">Methyltransferase</keyword>
<dbReference type="Pfam" id="PF08241">
    <property type="entry name" value="Methyltransf_11"/>
    <property type="match status" value="1"/>
</dbReference>
<gene>
    <name evidence="5" type="ORF">Enr8_09330</name>
</gene>
<keyword evidence="3" id="KW-0808">Transferase</keyword>
<dbReference type="RefSeq" id="WP_146429421.1">
    <property type="nucleotide sequence ID" value="NZ_SJPF01000001.1"/>
</dbReference>
<reference evidence="5 6" key="1">
    <citation type="submission" date="2019-02" db="EMBL/GenBank/DDBJ databases">
        <title>Deep-cultivation of Planctomycetes and their phenomic and genomic characterization uncovers novel biology.</title>
        <authorList>
            <person name="Wiegand S."/>
            <person name="Jogler M."/>
            <person name="Boedeker C."/>
            <person name="Pinto D."/>
            <person name="Vollmers J."/>
            <person name="Rivas-Marin E."/>
            <person name="Kohn T."/>
            <person name="Peeters S.H."/>
            <person name="Heuer A."/>
            <person name="Rast P."/>
            <person name="Oberbeckmann S."/>
            <person name="Bunk B."/>
            <person name="Jeske O."/>
            <person name="Meyerdierks A."/>
            <person name="Storesund J.E."/>
            <person name="Kallscheuer N."/>
            <person name="Luecker S."/>
            <person name="Lage O.M."/>
            <person name="Pohl T."/>
            <person name="Merkel B.J."/>
            <person name="Hornburger P."/>
            <person name="Mueller R.-W."/>
            <person name="Bruemmer F."/>
            <person name="Labrenz M."/>
            <person name="Spormann A.M."/>
            <person name="Op Den Camp H."/>
            <person name="Overmann J."/>
            <person name="Amann R."/>
            <person name="Jetten M.S.M."/>
            <person name="Mascher T."/>
            <person name="Medema M.H."/>
            <person name="Devos D.P."/>
            <person name="Kaster A.-K."/>
            <person name="Ovreas L."/>
            <person name="Rohde M."/>
            <person name="Galperin M.Y."/>
            <person name="Jogler C."/>
        </authorList>
    </citation>
    <scope>NUCLEOTIDE SEQUENCE [LARGE SCALE GENOMIC DNA]</scope>
    <source>
        <strain evidence="5 6">Enr8</strain>
    </source>
</reference>
<dbReference type="Gene3D" id="3.40.50.150">
    <property type="entry name" value="Vaccinia Virus protein VP39"/>
    <property type="match status" value="1"/>
</dbReference>
<comment type="similarity">
    <text evidence="1">Belongs to the methyltransferase superfamily.</text>
</comment>
<evidence type="ECO:0000259" key="4">
    <source>
        <dbReference type="Pfam" id="PF08241"/>
    </source>
</evidence>
<dbReference type="InterPro" id="IPR013216">
    <property type="entry name" value="Methyltransf_11"/>
</dbReference>
<dbReference type="OrthoDB" id="9797252at2"/>
<dbReference type="PANTHER" id="PTHR44942">
    <property type="entry name" value="METHYLTRANSF_11 DOMAIN-CONTAINING PROTEIN"/>
    <property type="match status" value="1"/>
</dbReference>
<dbReference type="Proteomes" id="UP000318878">
    <property type="component" value="Unassembled WGS sequence"/>
</dbReference>
<evidence type="ECO:0000256" key="1">
    <source>
        <dbReference type="ARBA" id="ARBA00008361"/>
    </source>
</evidence>
<feature type="domain" description="Methyltransferase type 11" evidence="4">
    <location>
        <begin position="42"/>
        <end position="129"/>
    </location>
</feature>
<keyword evidence="6" id="KW-1185">Reference proteome</keyword>
<protein>
    <recommendedName>
        <fullName evidence="4">Methyltransferase type 11 domain-containing protein</fullName>
    </recommendedName>
</protein>
<dbReference type="AlphaFoldDB" id="A0A5C5VKW7"/>
<sequence>MSTLGDFSHQASAYGPSRPGYPAEFIALLAEKAGISAGDAIVDLGAGTGISTRQLVDAGFEVTAVEPNSAMRELASVPGATWVDGTFKATGLAAESQSWAVSAQAFHWAHPPAALPEIRRILRPQGMFTVLWNNRIAATGTTVGWTEQAIRRHVPDFNEAYRNRDWDQLLASTGDFRFVGRFEKRHAVLMSPDRYLQLWHSHNRLANSAGPERLAAFLAELKDYLQQEEIPQVEVAYQCEAWMAQRI</sequence>
<name>A0A5C5VKW7_9BACT</name>